<organism evidence="2 3">
    <name type="scientific">Clunio marinus</name>
    <dbReference type="NCBI Taxonomy" id="568069"/>
    <lineage>
        <taxon>Eukaryota</taxon>
        <taxon>Metazoa</taxon>
        <taxon>Ecdysozoa</taxon>
        <taxon>Arthropoda</taxon>
        <taxon>Hexapoda</taxon>
        <taxon>Insecta</taxon>
        <taxon>Pterygota</taxon>
        <taxon>Neoptera</taxon>
        <taxon>Endopterygota</taxon>
        <taxon>Diptera</taxon>
        <taxon>Nematocera</taxon>
        <taxon>Chironomoidea</taxon>
        <taxon>Chironomidae</taxon>
        <taxon>Clunio</taxon>
    </lineage>
</organism>
<evidence type="ECO:0000256" key="1">
    <source>
        <dbReference type="SAM" id="MobiDB-lite"/>
    </source>
</evidence>
<sequence>MGKVKNLEKKPKSATQFDENSPKDRVKSINDGKLKKKSKKVNKSSALGGSIEKEVIPLVKEAKKEISKAKKSEKKTKKKTEESPTEVPAEVPEELAKRSVIKQAVKAAKAGIEKEKESATAKLFDEELRYGLQVVALKTPKIPAHTKKISLEHSLFGEQQPDVCFIIRDLKMKKTDRSVEEAIMKFEEKLKESGITGIKTILPLSKLKKDFGPNNMKLKLLNTYDLFLVEQEIADHTYTILGKHFIKKRKRPHQIDTSKTETMKLAIEKANRKVSFKLSSNSNFSIFEVGVHNMEDSKFVDNITSALEQLKEKWPGGWKNISRLYLKPMRNSKVSIPIYYSKIDPNDVEVPVEVGIKQSKLDKINEQLAKKSKKLRIDRKTKKVVKVALKSDDQTKENDMKTEKKDKKRKLNENDQENEKDEKKIKKKKQKSEDSEEKSSIKKKKKKLSESEEVPANLAEATADVNQEKKKKKKKNSEKETETADEPSVLETGKKMKKKKEKKIK</sequence>
<keyword evidence="3" id="KW-1185">Reference proteome</keyword>
<proteinExistence type="predicted"/>
<feature type="compositionally biased region" description="Basic and acidic residues" evidence="1">
    <location>
        <begin position="431"/>
        <end position="440"/>
    </location>
</feature>
<evidence type="ECO:0000313" key="2">
    <source>
        <dbReference type="EMBL" id="CRK95954.1"/>
    </source>
</evidence>
<feature type="region of interest" description="Disordered" evidence="1">
    <location>
        <begin position="66"/>
        <end position="92"/>
    </location>
</feature>
<dbReference type="InterPro" id="IPR023674">
    <property type="entry name" value="Ribosomal_uL1-like"/>
</dbReference>
<dbReference type="AlphaFoldDB" id="A0A1J1I889"/>
<name>A0A1J1I889_9DIPT</name>
<accession>A0A1J1I889</accession>
<reference evidence="2 3" key="1">
    <citation type="submission" date="2015-04" db="EMBL/GenBank/DDBJ databases">
        <authorList>
            <person name="Syromyatnikov M.Y."/>
            <person name="Popov V.N."/>
        </authorList>
    </citation>
    <scope>NUCLEOTIDE SEQUENCE [LARGE SCALE GENOMIC DNA]</scope>
</reference>
<protein>
    <submittedName>
        <fullName evidence="2">CLUMA_CG009397, isoform A</fullName>
    </submittedName>
</protein>
<feature type="region of interest" description="Disordered" evidence="1">
    <location>
        <begin position="1"/>
        <end position="46"/>
    </location>
</feature>
<dbReference type="Proteomes" id="UP000183832">
    <property type="component" value="Unassembled WGS sequence"/>
</dbReference>
<feature type="compositionally biased region" description="Basic residues" evidence="1">
    <location>
        <begin position="495"/>
        <end position="505"/>
    </location>
</feature>
<dbReference type="OrthoDB" id="10251727at2759"/>
<feature type="compositionally biased region" description="Basic and acidic residues" evidence="1">
    <location>
        <begin position="1"/>
        <end position="11"/>
    </location>
</feature>
<gene>
    <name evidence="2" type="ORF">CLUMA_CG009397</name>
</gene>
<dbReference type="EMBL" id="CVRI01000043">
    <property type="protein sequence ID" value="CRK95954.1"/>
    <property type="molecule type" value="Genomic_DNA"/>
</dbReference>
<evidence type="ECO:0000313" key="3">
    <source>
        <dbReference type="Proteomes" id="UP000183832"/>
    </source>
</evidence>
<dbReference type="STRING" id="568069.A0A1J1I889"/>
<feature type="compositionally biased region" description="Basic and acidic residues" evidence="1">
    <location>
        <begin position="392"/>
        <end position="405"/>
    </location>
</feature>
<dbReference type="SUPFAM" id="SSF56808">
    <property type="entry name" value="Ribosomal protein L1"/>
    <property type="match status" value="1"/>
</dbReference>
<feature type="region of interest" description="Disordered" evidence="1">
    <location>
        <begin position="392"/>
        <end position="505"/>
    </location>
</feature>
<dbReference type="Pfam" id="PF00687">
    <property type="entry name" value="Ribosomal_L1"/>
    <property type="match status" value="1"/>
</dbReference>
<feature type="compositionally biased region" description="Basic and acidic residues" evidence="1">
    <location>
        <begin position="20"/>
        <end position="33"/>
    </location>
</feature>
<dbReference type="InterPro" id="IPR028364">
    <property type="entry name" value="Ribosomal_uL1/biogenesis"/>
</dbReference>